<evidence type="ECO:0000313" key="3">
    <source>
        <dbReference type="EMBL" id="MFC6881215.1"/>
    </source>
</evidence>
<dbReference type="InterPro" id="IPR029030">
    <property type="entry name" value="Caspase-like_dom_sf"/>
</dbReference>
<dbReference type="NCBIfam" id="NF047832">
    <property type="entry name" value="caspase_w_EACC1"/>
    <property type="match status" value="1"/>
</dbReference>
<evidence type="ECO:0000313" key="4">
    <source>
        <dbReference type="Proteomes" id="UP001596380"/>
    </source>
</evidence>
<keyword evidence="2" id="KW-0812">Transmembrane</keyword>
<keyword evidence="2" id="KW-0472">Membrane</keyword>
<dbReference type="Proteomes" id="UP001596380">
    <property type="component" value="Unassembled WGS sequence"/>
</dbReference>
<keyword evidence="4" id="KW-1185">Reference proteome</keyword>
<proteinExistence type="predicted"/>
<protein>
    <submittedName>
        <fullName evidence="3">Caspase domain-containing protein</fullName>
    </submittedName>
</protein>
<organism evidence="3 4">
    <name type="scientific">Actinomadura yumaensis</name>
    <dbReference type="NCBI Taxonomy" id="111807"/>
    <lineage>
        <taxon>Bacteria</taxon>
        <taxon>Bacillati</taxon>
        <taxon>Actinomycetota</taxon>
        <taxon>Actinomycetes</taxon>
        <taxon>Streptosporangiales</taxon>
        <taxon>Thermomonosporaceae</taxon>
        <taxon>Actinomadura</taxon>
    </lineage>
</organism>
<keyword evidence="2" id="KW-1133">Transmembrane helix</keyword>
<dbReference type="Gene3D" id="3.40.50.1460">
    <property type="match status" value="1"/>
</dbReference>
<dbReference type="RefSeq" id="WP_378063310.1">
    <property type="nucleotide sequence ID" value="NZ_JBHSXS010000007.1"/>
</dbReference>
<feature type="compositionally biased region" description="Pro residues" evidence="1">
    <location>
        <begin position="256"/>
        <end position="272"/>
    </location>
</feature>
<evidence type="ECO:0000256" key="2">
    <source>
        <dbReference type="SAM" id="Phobius"/>
    </source>
</evidence>
<comment type="caution">
    <text evidence="3">The sequence shown here is derived from an EMBL/GenBank/DDBJ whole genome shotgun (WGS) entry which is preliminary data.</text>
</comment>
<name>A0ABW2CJ05_9ACTN</name>
<evidence type="ECO:0000256" key="1">
    <source>
        <dbReference type="SAM" id="MobiDB-lite"/>
    </source>
</evidence>
<reference evidence="4" key="1">
    <citation type="journal article" date="2019" name="Int. J. Syst. Evol. Microbiol.">
        <title>The Global Catalogue of Microorganisms (GCM) 10K type strain sequencing project: providing services to taxonomists for standard genome sequencing and annotation.</title>
        <authorList>
            <consortium name="The Broad Institute Genomics Platform"/>
            <consortium name="The Broad Institute Genome Sequencing Center for Infectious Disease"/>
            <person name="Wu L."/>
            <person name="Ma J."/>
        </authorList>
    </citation>
    <scope>NUCLEOTIDE SEQUENCE [LARGE SCALE GENOMIC DNA]</scope>
    <source>
        <strain evidence="4">JCM 3369</strain>
    </source>
</reference>
<feature type="transmembrane region" description="Helical" evidence="2">
    <location>
        <begin position="339"/>
        <end position="363"/>
    </location>
</feature>
<dbReference type="EMBL" id="JBHSXS010000007">
    <property type="protein sequence ID" value="MFC6881215.1"/>
    <property type="molecule type" value="Genomic_DNA"/>
</dbReference>
<sequence>MSDPRPEPSNSLALLIGASRYQDERIPPVPAALNSLNGIEAMLIDPRLGGWPRDRVIKIADPENPGELLKRMHRLTDALDGVLLLYYAGHGFITSKGELALGVGAVDFDYPGATGVEYPKVRDVLIECGARVKIVILDCCYSGRATHALTADVVSGTETQGVYTLAAADGPARVADLPRQVHTTTAFTGELLSLISEGLPDGEPWLTPEALFGPLKSRLRQKGLPGPRQIARDTAGHFGLARNVAYRPRPQAPTAEPDPPSPTVDNTPPTPGSPEAWTTNGTDKWTVPPAPQEGFGPAPPTSPAPSTYDYQRTGEPLWVGEPPHDWRAATPPGKRSADLVTGIFIVMVFFAILAAFTGCANWLNRA</sequence>
<feature type="region of interest" description="Disordered" evidence="1">
    <location>
        <begin position="249"/>
        <end position="334"/>
    </location>
</feature>
<gene>
    <name evidence="3" type="ORF">ACFQKB_15715</name>
</gene>
<dbReference type="SUPFAM" id="SSF52129">
    <property type="entry name" value="Caspase-like"/>
    <property type="match status" value="1"/>
</dbReference>
<accession>A0ABW2CJ05</accession>